<protein>
    <recommendedName>
        <fullName evidence="3">DUF2378 family protein</fullName>
    </recommendedName>
</protein>
<sequence>MESTSLQARTPTHTAQLRIPSCVFEGLFVRGMQPHAALVKALALEGYDPRCPEVDYPIQVWKRCVSQARYLAYGTLSDDEAYRALGRQLSEGFAKTPLGRIAVVGLPMMGPARALERLPRYLGMMGRAEVQVQSVSLGERVRRVSISDVHSPPELYVGALEVVLEHAHAHQPIIHVDDRSPQGFRLLVRW</sequence>
<dbReference type="Pfam" id="PF09536">
    <property type="entry name" value="DUF2378"/>
    <property type="match status" value="1"/>
</dbReference>
<dbReference type="AlphaFoldDB" id="A0A250JH62"/>
<dbReference type="EMBL" id="CP022098">
    <property type="protein sequence ID" value="ATB42963.1"/>
    <property type="molecule type" value="Genomic_DNA"/>
</dbReference>
<gene>
    <name evidence="1" type="ORF">CYFUS_008442</name>
</gene>
<dbReference type="NCBIfam" id="TIGR02265">
    <property type="entry name" value="Mxa_TIGR02265"/>
    <property type="match status" value="1"/>
</dbReference>
<reference evidence="1 2" key="1">
    <citation type="submission" date="2017-06" db="EMBL/GenBank/DDBJ databases">
        <title>Sequencing and comparative analysis of myxobacterial genomes.</title>
        <authorList>
            <person name="Rupp O."/>
            <person name="Goesmann A."/>
            <person name="Sogaard-Andersen L."/>
        </authorList>
    </citation>
    <scope>NUCLEOTIDE SEQUENCE [LARGE SCALE GENOMIC DNA]</scope>
    <source>
        <strain evidence="1 2">DSM 52655</strain>
    </source>
</reference>
<dbReference type="Proteomes" id="UP000217257">
    <property type="component" value="Chromosome"/>
</dbReference>
<proteinExistence type="predicted"/>
<evidence type="ECO:0000313" key="1">
    <source>
        <dbReference type="EMBL" id="ATB42963.1"/>
    </source>
</evidence>
<evidence type="ECO:0000313" key="2">
    <source>
        <dbReference type="Proteomes" id="UP000217257"/>
    </source>
</evidence>
<name>A0A250JH62_9BACT</name>
<accession>A0A250JH62</accession>
<organism evidence="1 2">
    <name type="scientific">Cystobacter fuscus</name>
    <dbReference type="NCBI Taxonomy" id="43"/>
    <lineage>
        <taxon>Bacteria</taxon>
        <taxon>Pseudomonadati</taxon>
        <taxon>Myxococcota</taxon>
        <taxon>Myxococcia</taxon>
        <taxon>Myxococcales</taxon>
        <taxon>Cystobacterineae</taxon>
        <taxon>Archangiaceae</taxon>
        <taxon>Cystobacter</taxon>
    </lineage>
</organism>
<evidence type="ECO:0008006" key="3">
    <source>
        <dbReference type="Google" id="ProtNLM"/>
    </source>
</evidence>
<dbReference type="KEGG" id="cfus:CYFUS_008442"/>
<dbReference type="InterPro" id="IPR011751">
    <property type="entry name" value="Mxa_paralog_2265"/>
</dbReference>
<dbReference type="RefSeq" id="WP_095990443.1">
    <property type="nucleotide sequence ID" value="NZ_CP022098.1"/>
</dbReference>